<evidence type="ECO:0000259" key="1">
    <source>
        <dbReference type="Pfam" id="PF14411"/>
    </source>
</evidence>
<sequence>MSTIFEGVTPNKQEIKKVEGNEKNKVNEIGNIEILYESEKSETLLDWSQIVNIVKKASFSISENLGFAEINEKAEKVSAHDISEPPFIENVLNEAERIKIKEKINWSNKVIDCMHSVEEYNIYEKASLKEATINKRSCLIRMDIDWTQMDSMGRSNQERISYGLSPINRDGKIIELHHIGQKSDSPFAELTSEEHRGKGNDKILHRKTIDSEINRIRYASEKSQHWTERAENL</sequence>
<evidence type="ECO:0000313" key="2">
    <source>
        <dbReference type="EMBL" id="VYU13544.1"/>
    </source>
</evidence>
<organism evidence="2">
    <name type="scientific">Veillonella ratti</name>
    <dbReference type="NCBI Taxonomy" id="103892"/>
    <lineage>
        <taxon>Bacteria</taxon>
        <taxon>Bacillati</taxon>
        <taxon>Bacillota</taxon>
        <taxon>Negativicutes</taxon>
        <taxon>Veillonellales</taxon>
        <taxon>Veillonellaceae</taxon>
        <taxon>Veillonella</taxon>
    </lineage>
</organism>
<dbReference type="AlphaFoldDB" id="A0A6N3CDX1"/>
<dbReference type="EMBL" id="CACRUX010000050">
    <property type="protein sequence ID" value="VYU13544.1"/>
    <property type="molecule type" value="Genomic_DNA"/>
</dbReference>
<dbReference type="Pfam" id="PF14411">
    <property type="entry name" value="LHH"/>
    <property type="match status" value="1"/>
</dbReference>
<accession>A0A6N3CDX1</accession>
<name>A0A6N3CDX1_9FIRM</name>
<dbReference type="RefSeq" id="WP_021840105.1">
    <property type="nucleotide sequence ID" value="NZ_CACRUX010000050.1"/>
</dbReference>
<proteinExistence type="predicted"/>
<protein>
    <recommendedName>
        <fullName evidence="1">LHH domain-containing protein</fullName>
    </recommendedName>
</protein>
<dbReference type="InterPro" id="IPR026834">
    <property type="entry name" value="LHH"/>
</dbReference>
<feature type="domain" description="LHH" evidence="1">
    <location>
        <begin position="156"/>
        <end position="232"/>
    </location>
</feature>
<gene>
    <name evidence="2" type="ORF">VRLFYP33_00159</name>
</gene>
<reference evidence="2" key="1">
    <citation type="submission" date="2019-11" db="EMBL/GenBank/DDBJ databases">
        <authorList>
            <person name="Feng L."/>
        </authorList>
    </citation>
    <scope>NUCLEOTIDE SEQUENCE</scope>
    <source>
        <strain evidence="2">VrattiLFYP33</strain>
    </source>
</reference>